<dbReference type="EMBL" id="CYZU01000099">
    <property type="protein sequence ID" value="CUP40713.1"/>
    <property type="molecule type" value="Genomic_DNA"/>
</dbReference>
<evidence type="ECO:0000313" key="1">
    <source>
        <dbReference type="EMBL" id="CUP40713.1"/>
    </source>
</evidence>
<dbReference type="STRING" id="39482.ERS852491_05077"/>
<dbReference type="AlphaFoldDB" id="A0A174MWK5"/>
<evidence type="ECO:0008006" key="3">
    <source>
        <dbReference type="Google" id="ProtNLM"/>
    </source>
</evidence>
<dbReference type="PROSITE" id="PS51257">
    <property type="entry name" value="PROKAR_LIPOPROTEIN"/>
    <property type="match status" value="1"/>
</dbReference>
<gene>
    <name evidence="1" type="ORF">ERS852491_05077</name>
</gene>
<sequence>MRKQIVTVLILAILSIFLISCGKSKTEYDIEEFGAIYEKTEEMFEKESEYLTKDELNGDKGNELYKKCSQKTGLPFNKEITIRGKKEAAPISGFYVKSSDGKYSVYCHVDSNEINKSLFVDNGESIVVKGVFAKKDVGYCFISDPVIISPENINTDYKSNVSDTLDNIDDIVCSVVIGEIVDVQSLDEFNDLMDIMVGTVTYESSDVYYENVITVSDGNDENGLISFTCNDDNLKIGDKISISGYVNSLAELLLADGTTETWWGFIDNVSNVYVFE</sequence>
<dbReference type="OrthoDB" id="9767721at2"/>
<evidence type="ECO:0000313" key="2">
    <source>
        <dbReference type="Proteomes" id="UP000095544"/>
    </source>
</evidence>
<dbReference type="Proteomes" id="UP000095544">
    <property type="component" value="Unassembled WGS sequence"/>
</dbReference>
<proteinExistence type="predicted"/>
<name>A0A174MWK5_9FIRM</name>
<organism evidence="1 2">
    <name type="scientific">Faecalicatena contorta</name>
    <dbReference type="NCBI Taxonomy" id="39482"/>
    <lineage>
        <taxon>Bacteria</taxon>
        <taxon>Bacillati</taxon>
        <taxon>Bacillota</taxon>
        <taxon>Clostridia</taxon>
        <taxon>Lachnospirales</taxon>
        <taxon>Lachnospiraceae</taxon>
        <taxon>Faecalicatena</taxon>
    </lineage>
</organism>
<accession>A0A174MWK5</accession>
<reference evidence="1 2" key="1">
    <citation type="submission" date="2015-09" db="EMBL/GenBank/DDBJ databases">
        <authorList>
            <consortium name="Pathogen Informatics"/>
        </authorList>
    </citation>
    <scope>NUCLEOTIDE SEQUENCE [LARGE SCALE GENOMIC DNA]</scope>
    <source>
        <strain evidence="1 2">2789STDY5834876</strain>
    </source>
</reference>
<dbReference type="RefSeq" id="WP_055155351.1">
    <property type="nucleotide sequence ID" value="NZ_CYZU01000099.1"/>
</dbReference>
<protein>
    <recommendedName>
        <fullName evidence="3">tRNA_anti-like</fullName>
    </recommendedName>
</protein>